<dbReference type="AntiFam" id="ANF00130">
    <property type="entry name" value="Shadow ORF (opposite rnfC)"/>
</dbReference>
<proteinExistence type="predicted"/>
<gene>
    <name evidence="1" type="ORF">AW10_03900</name>
</gene>
<comment type="caution">
    <text evidence="1">The sequence shown here is derived from an EMBL/GenBank/DDBJ whole genome shotgun (WGS) entry which is preliminary data.</text>
</comment>
<name>A0A011N405_9PROT</name>
<protein>
    <submittedName>
        <fullName evidence="1">Uncharacterized protein</fullName>
    </submittedName>
</protein>
<dbReference type="EMBL" id="JEMX01000107">
    <property type="protein sequence ID" value="EXI77278.1"/>
    <property type="molecule type" value="Genomic_DNA"/>
</dbReference>
<reference evidence="1 2" key="1">
    <citation type="submission" date="2014-02" db="EMBL/GenBank/DDBJ databases">
        <title>Expanding our view of genomic diversity in Candidatus Accumulibacter clades.</title>
        <authorList>
            <person name="Skennerton C.T."/>
            <person name="Barr J.J."/>
            <person name="Slater F.R."/>
            <person name="Bond P.L."/>
            <person name="Tyson G.W."/>
        </authorList>
    </citation>
    <scope>NUCLEOTIDE SEQUENCE [LARGE SCALE GENOMIC DNA]</scope>
    <source>
        <strain evidence="2">BA-92</strain>
    </source>
</reference>
<organism evidence="1 2">
    <name type="scientific">Candidatus Accumulibacter appositus</name>
    <dbReference type="NCBI Taxonomy" id="1454003"/>
    <lineage>
        <taxon>Bacteria</taxon>
        <taxon>Pseudomonadati</taxon>
        <taxon>Pseudomonadota</taxon>
        <taxon>Betaproteobacteria</taxon>
        <taxon>Candidatus Accumulibacter</taxon>
    </lineage>
</organism>
<evidence type="ECO:0000313" key="2">
    <source>
        <dbReference type="Proteomes" id="UP000021816"/>
    </source>
</evidence>
<dbReference type="Proteomes" id="UP000021816">
    <property type="component" value="Unassembled WGS sequence"/>
</dbReference>
<sequence>MTRKNCPAKADDTRVTKRLADLLGGQTAVIERRPLYPFVAAVGLDDHAQGWQTRGMRGHMFLNGKNRARSGRVRRCRQPGVGAADHLPLAHPITHFNQRIGLTADTLMQRHVEARR</sequence>
<accession>A0A011N405</accession>
<dbReference type="AlphaFoldDB" id="A0A011N405"/>
<evidence type="ECO:0000313" key="1">
    <source>
        <dbReference type="EMBL" id="EXI77278.1"/>
    </source>
</evidence>